<dbReference type="Proteomes" id="UP001153737">
    <property type="component" value="Chromosome 15"/>
</dbReference>
<evidence type="ECO:0000313" key="1">
    <source>
        <dbReference type="EMBL" id="CAG9817165.1"/>
    </source>
</evidence>
<dbReference type="AlphaFoldDB" id="A0A9N9SCT2"/>
<sequence>MDRLDIVSKTVSSLADKIENISNIVAAQSLTINQCMEAISIIKKDDEVTKKRISGFELQTLQLTDEFHAVIKERPKREKNIIITGIPETISIQDDMKIANEIVNTLNPDSRNNIKSGFRFGNESNSSRPRPFKAILNSTDEVIQILKNKNKISNSAFPNIKLNSDMTPKQTEHLNKLRDELKNLNGQGRSNFTINAAITWNKPILLLQGRILGGSSAPPGLINVGNVGPYTIFYMEEQDALLVWAISFTEDE</sequence>
<proteinExistence type="predicted"/>
<organism evidence="1 2">
    <name type="scientific">Phaedon cochleariae</name>
    <name type="common">Mustard beetle</name>
    <dbReference type="NCBI Taxonomy" id="80249"/>
    <lineage>
        <taxon>Eukaryota</taxon>
        <taxon>Metazoa</taxon>
        <taxon>Ecdysozoa</taxon>
        <taxon>Arthropoda</taxon>
        <taxon>Hexapoda</taxon>
        <taxon>Insecta</taxon>
        <taxon>Pterygota</taxon>
        <taxon>Neoptera</taxon>
        <taxon>Endopterygota</taxon>
        <taxon>Coleoptera</taxon>
        <taxon>Polyphaga</taxon>
        <taxon>Cucujiformia</taxon>
        <taxon>Chrysomeloidea</taxon>
        <taxon>Chrysomelidae</taxon>
        <taxon>Chrysomelinae</taxon>
        <taxon>Chrysomelini</taxon>
        <taxon>Phaedon</taxon>
    </lineage>
</organism>
<accession>A0A9N9SCT2</accession>
<dbReference type="EMBL" id="OU896721">
    <property type="protein sequence ID" value="CAG9817165.1"/>
    <property type="molecule type" value="Genomic_DNA"/>
</dbReference>
<reference evidence="1" key="2">
    <citation type="submission" date="2022-10" db="EMBL/GenBank/DDBJ databases">
        <authorList>
            <consortium name="ENA_rothamsted_submissions"/>
            <consortium name="culmorum"/>
            <person name="King R."/>
        </authorList>
    </citation>
    <scope>NUCLEOTIDE SEQUENCE</scope>
</reference>
<name>A0A9N9SCT2_PHACE</name>
<reference evidence="1" key="1">
    <citation type="submission" date="2022-01" db="EMBL/GenBank/DDBJ databases">
        <authorList>
            <person name="King R."/>
        </authorList>
    </citation>
    <scope>NUCLEOTIDE SEQUENCE</scope>
</reference>
<dbReference type="OrthoDB" id="6738932at2759"/>
<evidence type="ECO:0000313" key="2">
    <source>
        <dbReference type="Proteomes" id="UP001153737"/>
    </source>
</evidence>
<dbReference type="PANTHER" id="PTHR37445:SF3">
    <property type="entry name" value="ZINC FINGER PHD-TYPE DOMAIN-CONTAINING PROTEIN"/>
    <property type="match status" value="1"/>
</dbReference>
<dbReference type="PANTHER" id="PTHR37445">
    <property type="entry name" value="PROTEIN CBG24663"/>
    <property type="match status" value="1"/>
</dbReference>
<gene>
    <name evidence="1" type="ORF">PHAECO_LOCUS4674</name>
</gene>
<protein>
    <submittedName>
        <fullName evidence="1">Uncharacterized protein</fullName>
    </submittedName>
</protein>
<keyword evidence="2" id="KW-1185">Reference proteome</keyword>